<feature type="region of interest" description="Disordered" evidence="2">
    <location>
        <begin position="36"/>
        <end position="158"/>
    </location>
</feature>
<protein>
    <recommendedName>
        <fullName evidence="7">Cwf19-like C-terminal domain-containing protein</fullName>
    </recommendedName>
</protein>
<dbReference type="InterPro" id="IPR006767">
    <property type="entry name" value="Cwf19-like_C_dom-2"/>
</dbReference>
<comment type="similarity">
    <text evidence="1">Belongs to the CWF19 family.</text>
</comment>
<dbReference type="Pfam" id="PF04676">
    <property type="entry name" value="CwfJ_C_2"/>
    <property type="match status" value="1"/>
</dbReference>
<organism evidence="5 6">
    <name type="scientific">Coptotermes formosanus</name>
    <name type="common">Formosan subterranean termite</name>
    <dbReference type="NCBI Taxonomy" id="36987"/>
    <lineage>
        <taxon>Eukaryota</taxon>
        <taxon>Metazoa</taxon>
        <taxon>Ecdysozoa</taxon>
        <taxon>Arthropoda</taxon>
        <taxon>Hexapoda</taxon>
        <taxon>Insecta</taxon>
        <taxon>Pterygota</taxon>
        <taxon>Neoptera</taxon>
        <taxon>Polyneoptera</taxon>
        <taxon>Dictyoptera</taxon>
        <taxon>Blattodea</taxon>
        <taxon>Blattoidea</taxon>
        <taxon>Termitoidae</taxon>
        <taxon>Rhinotermitidae</taxon>
        <taxon>Coptotermes</taxon>
    </lineage>
</organism>
<feature type="region of interest" description="Disordered" evidence="2">
    <location>
        <begin position="201"/>
        <end position="236"/>
    </location>
</feature>
<dbReference type="InParanoid" id="A0A6L2Q4Z8"/>
<feature type="domain" description="Cwf19-like C-terminal" evidence="4">
    <location>
        <begin position="629"/>
        <end position="753"/>
    </location>
</feature>
<dbReference type="InterPro" id="IPR040194">
    <property type="entry name" value="Cwf19-like"/>
</dbReference>
<evidence type="ECO:0000259" key="3">
    <source>
        <dbReference type="Pfam" id="PF04676"/>
    </source>
</evidence>
<feature type="compositionally biased region" description="Acidic residues" evidence="2">
    <location>
        <begin position="92"/>
        <end position="101"/>
    </location>
</feature>
<evidence type="ECO:0008006" key="7">
    <source>
        <dbReference type="Google" id="ProtNLM"/>
    </source>
</evidence>
<feature type="compositionally biased region" description="Basic residues" evidence="2">
    <location>
        <begin position="69"/>
        <end position="86"/>
    </location>
</feature>
<dbReference type="Gene3D" id="3.30.428.10">
    <property type="entry name" value="HIT-like"/>
    <property type="match status" value="1"/>
</dbReference>
<evidence type="ECO:0000259" key="4">
    <source>
        <dbReference type="Pfam" id="PF04677"/>
    </source>
</evidence>
<dbReference type="FunCoup" id="A0A6L2Q4Z8">
    <property type="interactions" value="1666"/>
</dbReference>
<evidence type="ECO:0000256" key="1">
    <source>
        <dbReference type="ARBA" id="ARBA00006795"/>
    </source>
</evidence>
<feature type="compositionally biased region" description="Basic and acidic residues" evidence="2">
    <location>
        <begin position="215"/>
        <end position="224"/>
    </location>
</feature>
<feature type="compositionally biased region" description="Basic and acidic residues" evidence="2">
    <location>
        <begin position="36"/>
        <end position="54"/>
    </location>
</feature>
<evidence type="ECO:0000256" key="2">
    <source>
        <dbReference type="SAM" id="MobiDB-lite"/>
    </source>
</evidence>
<dbReference type="SUPFAM" id="SSF54197">
    <property type="entry name" value="HIT-like"/>
    <property type="match status" value="1"/>
</dbReference>
<comment type="caution">
    <text evidence="5">The sequence shown here is derived from an EMBL/GenBank/DDBJ whole genome shotgun (WGS) entry which is preliminary data.</text>
</comment>
<dbReference type="Pfam" id="PF04677">
    <property type="entry name" value="CwfJ_C_1"/>
    <property type="match status" value="1"/>
</dbReference>
<feature type="compositionally biased region" description="Polar residues" evidence="2">
    <location>
        <begin position="339"/>
        <end position="353"/>
    </location>
</feature>
<feature type="compositionally biased region" description="Low complexity" evidence="2">
    <location>
        <begin position="455"/>
        <end position="466"/>
    </location>
</feature>
<accession>A0A6L2Q4Z8</accession>
<evidence type="ECO:0000313" key="6">
    <source>
        <dbReference type="Proteomes" id="UP000502823"/>
    </source>
</evidence>
<reference evidence="6" key="1">
    <citation type="submission" date="2020-01" db="EMBL/GenBank/DDBJ databases">
        <title>Draft genome sequence of the Termite Coptotermes fromosanus.</title>
        <authorList>
            <person name="Itakura S."/>
            <person name="Yosikawa Y."/>
            <person name="Umezawa K."/>
        </authorList>
    </citation>
    <scope>NUCLEOTIDE SEQUENCE [LARGE SCALE GENOMIC DNA]</scope>
</reference>
<dbReference type="OrthoDB" id="2113965at2759"/>
<sequence length="876" mass="100995">MVMSYIMFENSKVKEAERKEKKQARDAVLKKAEADYNRRKVKDETARFRGDDKWMLPSVEARINAETKKVKKKKHKKKKKKAKRKSSSGSDSGDESKEEEWVEKVVRTSEEACAHETCEKAGRTHSGPNQDEYRPKNDVSHEKQEESEGPPRRDEWMTLPGLFPCVSREQLKQHSRQLSKVEEQRQKNRYLLDTLGQTDRELNPYWRDGGTGLPQEKKAEELGNRESQTLPVKSVGDHGLDWLQRALKRTKEQAANEGRNVEEVAAERWGNLEKLETMLAEAERKNRKQGSGTECERNKCEERSGRRKEKCDTESTRRAVDRLNTKSCDDQKHSDGTQHGRSHTTSKFYQTPGTDGDIQYGKHNKQDGHPFSKSRYSETSWTFQKPKEETDMSRREYTSRQDFAREVDSVAAPSSCKNPVASGNWRKKESESLRPPNRPTAMKSSSCKETKPYTKTESSSASSSSDSEAEKEETAEAQHILTDKEMNDLGAKLVKAEILGNETLAKELKKKLEAARAMKGIKKEDTPAAEEEEMVTLTRTDSRGFVRPLQQFGQHAEPVGGRRRKQKVETHAEGKRMRYYADDDKYSLRDLVSGRSGSEYDMDDIFAQQAQLKEPDGRVQSRERGKAIREHRMVDKVLQNCRWCFDSKNMLKHLIVAIGSKVYLCLPPYLSLTEGHCLIVPMYHTPCATQLDEDVWSEMQTFRKTLTSMFREKLDLDVVFFETAMYLWKFPHMLMECIPIPRESSDLAPIYFKKAILECETEWATNKKLVDLSGKDVRRAVPKGLPYFAVDFGLDSGFAHVIEDEKMFSKNFAQEIIGGMLDLDHSLWRKQRQENFDLQRKKVLKFAEWWKTYDFTVRKEKDSSDSEGTSFGTLMN</sequence>
<feature type="compositionally biased region" description="Basic and acidic residues" evidence="2">
    <location>
        <begin position="385"/>
        <end position="408"/>
    </location>
</feature>
<feature type="compositionally biased region" description="Basic and acidic residues" evidence="2">
    <location>
        <begin position="472"/>
        <end position="483"/>
    </location>
</feature>
<dbReference type="InterPro" id="IPR006768">
    <property type="entry name" value="Cwf19-like_C_dom-1"/>
</dbReference>
<dbReference type="Proteomes" id="UP000502823">
    <property type="component" value="Unassembled WGS sequence"/>
</dbReference>
<dbReference type="GO" id="GO:0000398">
    <property type="term" value="P:mRNA splicing, via spliceosome"/>
    <property type="evidence" value="ECO:0007669"/>
    <property type="project" value="TreeGrafter"/>
</dbReference>
<dbReference type="PANTHER" id="PTHR12072">
    <property type="entry name" value="CWF19, CELL CYCLE CONTROL PROTEIN"/>
    <property type="match status" value="1"/>
</dbReference>
<keyword evidence="6" id="KW-1185">Reference proteome</keyword>
<feature type="region of interest" description="Disordered" evidence="2">
    <location>
        <begin position="282"/>
        <end position="483"/>
    </location>
</feature>
<gene>
    <name evidence="5" type="ORF">Cfor_12817</name>
</gene>
<feature type="compositionally biased region" description="Basic and acidic residues" evidence="2">
    <location>
        <begin position="131"/>
        <end position="156"/>
    </location>
</feature>
<dbReference type="EMBL" id="BLKM01000844">
    <property type="protein sequence ID" value="GFG39020.1"/>
    <property type="molecule type" value="Genomic_DNA"/>
</dbReference>
<name>A0A6L2Q4Z8_COPFO</name>
<dbReference type="AlphaFoldDB" id="A0A6L2Q4Z8"/>
<feature type="compositionally biased region" description="Basic and acidic residues" evidence="2">
    <location>
        <begin position="294"/>
        <end position="338"/>
    </location>
</feature>
<evidence type="ECO:0000313" key="5">
    <source>
        <dbReference type="EMBL" id="GFG39020.1"/>
    </source>
</evidence>
<dbReference type="GO" id="GO:0071014">
    <property type="term" value="C:post-mRNA release spliceosomal complex"/>
    <property type="evidence" value="ECO:0007669"/>
    <property type="project" value="TreeGrafter"/>
</dbReference>
<feature type="domain" description="Cwf19-like protein C-terminal" evidence="3">
    <location>
        <begin position="762"/>
        <end position="856"/>
    </location>
</feature>
<feature type="compositionally biased region" description="Basic and acidic residues" evidence="2">
    <location>
        <begin position="102"/>
        <end position="122"/>
    </location>
</feature>
<proteinExistence type="inferred from homology"/>
<dbReference type="PANTHER" id="PTHR12072:SF5">
    <property type="entry name" value="CWF19-LIKE PROTEIN 2"/>
    <property type="match status" value="1"/>
</dbReference>
<dbReference type="InterPro" id="IPR036265">
    <property type="entry name" value="HIT-like_sf"/>
</dbReference>